<dbReference type="InterPro" id="IPR011014">
    <property type="entry name" value="MscS_channel_TM-2"/>
</dbReference>
<comment type="similarity">
    <text evidence="2">Belongs to the MscS (TC 1.A.23) family.</text>
</comment>
<comment type="subcellular location">
    <subcellularLocation>
        <location evidence="1">Cell membrane</location>
        <topology evidence="1">Multi-pass membrane protein</topology>
    </subcellularLocation>
</comment>
<feature type="transmembrane region" description="Helical" evidence="7">
    <location>
        <begin position="140"/>
        <end position="162"/>
    </location>
</feature>
<evidence type="ECO:0000256" key="4">
    <source>
        <dbReference type="ARBA" id="ARBA00022692"/>
    </source>
</evidence>
<feature type="domain" description="Mechanosensitive ion channel MscS C-terminal" evidence="9">
    <location>
        <begin position="263"/>
        <end position="346"/>
    </location>
</feature>
<dbReference type="EMBL" id="JYNZ01000002">
    <property type="protein sequence ID" value="KXK27396.1"/>
    <property type="molecule type" value="Genomic_DNA"/>
</dbReference>
<evidence type="ECO:0000256" key="6">
    <source>
        <dbReference type="ARBA" id="ARBA00023136"/>
    </source>
</evidence>
<dbReference type="Gene3D" id="1.10.287.1260">
    <property type="match status" value="1"/>
</dbReference>
<dbReference type="InterPro" id="IPR010920">
    <property type="entry name" value="LSM_dom_sf"/>
</dbReference>
<dbReference type="InterPro" id="IPR023408">
    <property type="entry name" value="MscS_beta-dom_sf"/>
</dbReference>
<dbReference type="Gene3D" id="3.30.70.100">
    <property type="match status" value="1"/>
</dbReference>
<keyword evidence="4 7" id="KW-0812">Transmembrane</keyword>
<dbReference type="Pfam" id="PF00924">
    <property type="entry name" value="MS_channel_2nd"/>
    <property type="match status" value="1"/>
</dbReference>
<sequence>MNIPSTIRTFSDRLVAGIPAELVLPLQIMIIFTATLIILNLIRMIIKKRVSVIIRKSPFTADDLFLRIVDGFDGKLFIVVSLYTAVRLTQSPDWLSQMATILMIVFGVLYGVGVFQKIIGYAVERYVRSRGDGAAYEKSVSGFIIGLSTLLLWSLAGLMVLQNIGFDVSALLGGLGIAGIAIGFAVQSLLEDIFSFFSIYFDKPFKEGDFVVVGQDMGKIKHVGVKSTRIKSLNGEEIVIPNKEMTSTRINNFAELEKRTKIFTFGIEYGTPVEKVKKVQKIVSKIFDELENSELGRCHLKFFGDSALIFEILYHIQDPAYETYIEERHQFNVRLLEEFRKAGISMAFPTQTVHIRQD</sequence>
<feature type="transmembrane region" description="Helical" evidence="7">
    <location>
        <begin position="98"/>
        <end position="119"/>
    </location>
</feature>
<dbReference type="InterPro" id="IPR011066">
    <property type="entry name" value="MscS_channel_C_sf"/>
</dbReference>
<reference evidence="11 12" key="1">
    <citation type="submission" date="2015-02" db="EMBL/GenBank/DDBJ databases">
        <title>Improved understanding of the partial-nitritation anammox process through 23 genomes representing the majority of the microbial community.</title>
        <authorList>
            <person name="Speth D.R."/>
            <person name="In T Zandt M."/>
            <person name="Guerrero Cruz S."/>
            <person name="Jetten M.S."/>
            <person name="Dutilh B.E."/>
        </authorList>
    </citation>
    <scope>NUCLEOTIDE SEQUENCE [LARGE SCALE GENOMIC DNA]</scope>
    <source>
        <strain evidence="11">OLB20</strain>
    </source>
</reference>
<dbReference type="InterPro" id="IPR006685">
    <property type="entry name" value="MscS_channel_2nd"/>
</dbReference>
<dbReference type="Proteomes" id="UP000070457">
    <property type="component" value="Unassembled WGS sequence"/>
</dbReference>
<evidence type="ECO:0000256" key="5">
    <source>
        <dbReference type="ARBA" id="ARBA00022989"/>
    </source>
</evidence>
<keyword evidence="5 7" id="KW-1133">Transmembrane helix</keyword>
<dbReference type="Pfam" id="PF21088">
    <property type="entry name" value="MS_channel_1st"/>
    <property type="match status" value="1"/>
</dbReference>
<feature type="domain" description="Mechanosensitive ion channel MscS" evidence="8">
    <location>
        <begin position="189"/>
        <end position="253"/>
    </location>
</feature>
<feature type="transmembrane region" description="Helical" evidence="7">
    <location>
        <begin position="22"/>
        <end position="43"/>
    </location>
</feature>
<dbReference type="STRING" id="1617426.TR69_WS6001000272"/>
<evidence type="ECO:0000259" key="8">
    <source>
        <dbReference type="Pfam" id="PF00924"/>
    </source>
</evidence>
<evidence type="ECO:0000256" key="2">
    <source>
        <dbReference type="ARBA" id="ARBA00008017"/>
    </source>
</evidence>
<dbReference type="AlphaFoldDB" id="A0A136M0J8"/>
<dbReference type="SUPFAM" id="SSF50182">
    <property type="entry name" value="Sm-like ribonucleoproteins"/>
    <property type="match status" value="1"/>
</dbReference>
<dbReference type="InterPro" id="IPR049142">
    <property type="entry name" value="MS_channel_1st"/>
</dbReference>
<dbReference type="InterPro" id="IPR045275">
    <property type="entry name" value="MscS_archaea/bacteria_type"/>
</dbReference>
<keyword evidence="6 7" id="KW-0472">Membrane</keyword>
<dbReference type="SUPFAM" id="SSF82689">
    <property type="entry name" value="Mechanosensitive channel protein MscS (YggB), C-terminal domain"/>
    <property type="match status" value="1"/>
</dbReference>
<dbReference type="Gene3D" id="2.30.30.60">
    <property type="match status" value="1"/>
</dbReference>
<protein>
    <submittedName>
        <fullName evidence="11">Small-conductance mechanosensitive channel</fullName>
    </submittedName>
</protein>
<evidence type="ECO:0000256" key="1">
    <source>
        <dbReference type="ARBA" id="ARBA00004651"/>
    </source>
</evidence>
<dbReference type="PANTHER" id="PTHR30221:SF1">
    <property type="entry name" value="SMALL-CONDUCTANCE MECHANOSENSITIVE CHANNEL"/>
    <property type="match status" value="1"/>
</dbReference>
<dbReference type="GO" id="GO:0005886">
    <property type="term" value="C:plasma membrane"/>
    <property type="evidence" value="ECO:0007669"/>
    <property type="project" value="UniProtKB-SubCell"/>
</dbReference>
<evidence type="ECO:0000256" key="3">
    <source>
        <dbReference type="ARBA" id="ARBA00022475"/>
    </source>
</evidence>
<evidence type="ECO:0000256" key="7">
    <source>
        <dbReference type="SAM" id="Phobius"/>
    </source>
</evidence>
<feature type="domain" description="Mechanosensitive ion channel transmembrane helices 2/3" evidence="10">
    <location>
        <begin position="147"/>
        <end position="187"/>
    </location>
</feature>
<keyword evidence="3" id="KW-1003">Cell membrane</keyword>
<dbReference type="InterPro" id="IPR049278">
    <property type="entry name" value="MS_channel_C"/>
</dbReference>
<evidence type="ECO:0000313" key="11">
    <source>
        <dbReference type="EMBL" id="KXK27396.1"/>
    </source>
</evidence>
<gene>
    <name evidence="11" type="primary">mscS</name>
    <name evidence="11" type="ORF">TR69_WS6001000272</name>
</gene>
<dbReference type="GO" id="GO:0008381">
    <property type="term" value="F:mechanosensitive monoatomic ion channel activity"/>
    <property type="evidence" value="ECO:0007669"/>
    <property type="project" value="InterPro"/>
</dbReference>
<organism evidence="11 12">
    <name type="scientific">candidate division WS6 bacterium OLB20</name>
    <dbReference type="NCBI Taxonomy" id="1617426"/>
    <lineage>
        <taxon>Bacteria</taxon>
        <taxon>Candidatus Dojkabacteria</taxon>
    </lineage>
</organism>
<comment type="caution">
    <text evidence="11">The sequence shown here is derived from an EMBL/GenBank/DDBJ whole genome shotgun (WGS) entry which is preliminary data.</text>
</comment>
<feature type="transmembrane region" description="Helical" evidence="7">
    <location>
        <begin position="168"/>
        <end position="190"/>
    </location>
</feature>
<name>A0A136M0J8_9BACT</name>
<dbReference type="Pfam" id="PF21082">
    <property type="entry name" value="MS_channel_3rd"/>
    <property type="match status" value="1"/>
</dbReference>
<accession>A0A136M0J8</accession>
<evidence type="ECO:0000259" key="10">
    <source>
        <dbReference type="Pfam" id="PF21088"/>
    </source>
</evidence>
<dbReference type="PANTHER" id="PTHR30221">
    <property type="entry name" value="SMALL-CONDUCTANCE MECHANOSENSITIVE CHANNEL"/>
    <property type="match status" value="1"/>
</dbReference>
<evidence type="ECO:0000259" key="9">
    <source>
        <dbReference type="Pfam" id="PF21082"/>
    </source>
</evidence>
<proteinExistence type="inferred from homology"/>
<dbReference type="SUPFAM" id="SSF82861">
    <property type="entry name" value="Mechanosensitive channel protein MscS (YggB), transmembrane region"/>
    <property type="match status" value="1"/>
</dbReference>
<evidence type="ECO:0000313" key="12">
    <source>
        <dbReference type="Proteomes" id="UP000070457"/>
    </source>
</evidence>